<gene>
    <name evidence="2" type="ORF">GCM10025863_09260</name>
</gene>
<keyword evidence="1" id="KW-0175">Coiled coil</keyword>
<dbReference type="Proteomes" id="UP001321543">
    <property type="component" value="Chromosome"/>
</dbReference>
<dbReference type="InterPro" id="IPR036388">
    <property type="entry name" value="WH-like_DNA-bd_sf"/>
</dbReference>
<dbReference type="Gene3D" id="1.10.10.10">
    <property type="entry name" value="Winged helix-like DNA-binding domain superfamily/Winged helix DNA-binding domain"/>
    <property type="match status" value="1"/>
</dbReference>
<evidence type="ECO:0000256" key="1">
    <source>
        <dbReference type="SAM" id="Coils"/>
    </source>
</evidence>
<evidence type="ECO:0000313" key="3">
    <source>
        <dbReference type="Proteomes" id="UP001321543"/>
    </source>
</evidence>
<accession>A0ABM8FRQ7</accession>
<reference evidence="3" key="1">
    <citation type="journal article" date="2019" name="Int. J. Syst. Evol. Microbiol.">
        <title>The Global Catalogue of Microorganisms (GCM) 10K type strain sequencing project: providing services to taxonomists for standard genome sequencing and annotation.</title>
        <authorList>
            <consortium name="The Broad Institute Genomics Platform"/>
            <consortium name="The Broad Institute Genome Sequencing Center for Infectious Disease"/>
            <person name="Wu L."/>
            <person name="Ma J."/>
        </authorList>
    </citation>
    <scope>NUCLEOTIDE SEQUENCE [LARGE SCALE GENOMIC DNA]</scope>
    <source>
        <strain evidence="3">NBRC 106310</strain>
    </source>
</reference>
<name>A0ABM8FRQ7_9MICO</name>
<dbReference type="RefSeq" id="WP_286302157.1">
    <property type="nucleotide sequence ID" value="NZ_AP027728.1"/>
</dbReference>
<feature type="coiled-coil region" evidence="1">
    <location>
        <begin position="91"/>
        <end position="118"/>
    </location>
</feature>
<proteinExistence type="predicted"/>
<evidence type="ECO:0000313" key="2">
    <source>
        <dbReference type="EMBL" id="BDZ38312.1"/>
    </source>
</evidence>
<protein>
    <recommendedName>
        <fullName evidence="4">MarR family transcriptional regulator</fullName>
    </recommendedName>
</protein>
<sequence length="147" mass="16149">MTTSLQQEIGRTEQALSALLRENILGDTSLDTNDEWVAVNVIDRKAPRDLDEWRRALVEMLTASEARVDAVTSRLVDDGIVERGDATLRLHDDARAELERARDAISEVTAEIERVTSAADRTAAVRVLGAVRDVVQRRRGSAAVAGE</sequence>
<keyword evidence="3" id="KW-1185">Reference proteome</keyword>
<dbReference type="EMBL" id="AP027728">
    <property type="protein sequence ID" value="BDZ38312.1"/>
    <property type="molecule type" value="Genomic_DNA"/>
</dbReference>
<organism evidence="2 3">
    <name type="scientific">Microbacterium suwonense</name>
    <dbReference type="NCBI Taxonomy" id="683047"/>
    <lineage>
        <taxon>Bacteria</taxon>
        <taxon>Bacillati</taxon>
        <taxon>Actinomycetota</taxon>
        <taxon>Actinomycetes</taxon>
        <taxon>Micrococcales</taxon>
        <taxon>Microbacteriaceae</taxon>
        <taxon>Microbacterium</taxon>
    </lineage>
</organism>
<evidence type="ECO:0008006" key="4">
    <source>
        <dbReference type="Google" id="ProtNLM"/>
    </source>
</evidence>